<accession>A0A9P9ISI7</accession>
<dbReference type="Gene3D" id="2.60.120.260">
    <property type="entry name" value="Galactose-binding domain-like"/>
    <property type="match status" value="1"/>
</dbReference>
<dbReference type="InterPro" id="IPR017853">
    <property type="entry name" value="GH"/>
</dbReference>
<dbReference type="InterPro" id="IPR036156">
    <property type="entry name" value="Beta-gal/glucu_dom_sf"/>
</dbReference>
<gene>
    <name evidence="9" type="ORF">B0J11DRAFT_429111</name>
</gene>
<dbReference type="OrthoDB" id="408320at2759"/>
<dbReference type="Proteomes" id="UP000700596">
    <property type="component" value="Unassembled WGS sequence"/>
</dbReference>
<dbReference type="AlphaFoldDB" id="A0A9P9ISI7"/>
<dbReference type="PANTHER" id="PTHR46323:SF2">
    <property type="entry name" value="BETA-GALACTOSIDASE"/>
    <property type="match status" value="1"/>
</dbReference>
<protein>
    <recommendedName>
        <fullName evidence="3">beta-galactosidase</fullName>
        <ecNumber evidence="3">3.2.1.23</ecNumber>
    </recommendedName>
    <alternativeName>
        <fullName evidence="6">Lactase</fullName>
    </alternativeName>
</protein>
<dbReference type="InterPro" id="IPR004199">
    <property type="entry name" value="B-gal_small/dom_5"/>
</dbReference>
<dbReference type="Pfam" id="PF02837">
    <property type="entry name" value="Glyco_hydro_2_N"/>
    <property type="match status" value="1"/>
</dbReference>
<dbReference type="Pfam" id="PF00703">
    <property type="entry name" value="Glyco_hydro_2"/>
    <property type="match status" value="1"/>
</dbReference>
<dbReference type="EC" id="3.2.1.23" evidence="3"/>
<comment type="similarity">
    <text evidence="2 7">Belongs to the glycosyl hydrolase 2 family.</text>
</comment>
<dbReference type="InterPro" id="IPR008979">
    <property type="entry name" value="Galactose-bd-like_sf"/>
</dbReference>
<evidence type="ECO:0000256" key="7">
    <source>
        <dbReference type="RuleBase" id="RU361154"/>
    </source>
</evidence>
<dbReference type="InterPro" id="IPR011013">
    <property type="entry name" value="Gal_mutarotase_sf_dom"/>
</dbReference>
<proteinExistence type="inferred from homology"/>
<dbReference type="SMART" id="SM01038">
    <property type="entry name" value="Bgal_small_N"/>
    <property type="match status" value="1"/>
</dbReference>
<keyword evidence="5 7" id="KW-0326">Glycosidase</keyword>
<dbReference type="Pfam" id="PF16353">
    <property type="entry name" value="LacZ_4"/>
    <property type="match status" value="1"/>
</dbReference>
<name>A0A9P9ISI7_9PLEO</name>
<dbReference type="InterPro" id="IPR023230">
    <property type="entry name" value="Glyco_hydro_2_CS"/>
</dbReference>
<dbReference type="Pfam" id="PF02929">
    <property type="entry name" value="Bgal_small_N"/>
    <property type="match status" value="1"/>
</dbReference>
<dbReference type="InterPro" id="IPR006102">
    <property type="entry name" value="Ig-like_GH2"/>
</dbReference>
<dbReference type="PRINTS" id="PR00132">
    <property type="entry name" value="GLHYDRLASE2"/>
</dbReference>
<dbReference type="InterPro" id="IPR006101">
    <property type="entry name" value="Glyco_hydro_2"/>
</dbReference>
<comment type="caution">
    <text evidence="9">The sequence shown here is derived from an EMBL/GenBank/DDBJ whole genome shotgun (WGS) entry which is preliminary data.</text>
</comment>
<dbReference type="GO" id="GO:0004565">
    <property type="term" value="F:beta-galactosidase activity"/>
    <property type="evidence" value="ECO:0007669"/>
    <property type="project" value="UniProtKB-EC"/>
</dbReference>
<dbReference type="GO" id="GO:0030246">
    <property type="term" value="F:carbohydrate binding"/>
    <property type="evidence" value="ECO:0007669"/>
    <property type="project" value="InterPro"/>
</dbReference>
<dbReference type="SUPFAM" id="SSF74650">
    <property type="entry name" value="Galactose mutarotase-like"/>
    <property type="match status" value="1"/>
</dbReference>
<feature type="domain" description="Beta galactosidase small chain/" evidence="8">
    <location>
        <begin position="735"/>
        <end position="1013"/>
    </location>
</feature>
<comment type="catalytic activity">
    <reaction evidence="1">
        <text>Hydrolysis of terminal non-reducing beta-D-galactose residues in beta-D-galactosides.</text>
        <dbReference type="EC" id="3.2.1.23"/>
    </reaction>
</comment>
<evidence type="ECO:0000256" key="6">
    <source>
        <dbReference type="ARBA" id="ARBA00032230"/>
    </source>
</evidence>
<evidence type="ECO:0000256" key="5">
    <source>
        <dbReference type="ARBA" id="ARBA00023295"/>
    </source>
</evidence>
<reference evidence="9" key="1">
    <citation type="journal article" date="2021" name="Nat. Commun.">
        <title>Genetic determinants of endophytism in the Arabidopsis root mycobiome.</title>
        <authorList>
            <person name="Mesny F."/>
            <person name="Miyauchi S."/>
            <person name="Thiergart T."/>
            <person name="Pickel B."/>
            <person name="Atanasova L."/>
            <person name="Karlsson M."/>
            <person name="Huettel B."/>
            <person name="Barry K.W."/>
            <person name="Haridas S."/>
            <person name="Chen C."/>
            <person name="Bauer D."/>
            <person name="Andreopoulos W."/>
            <person name="Pangilinan J."/>
            <person name="LaButti K."/>
            <person name="Riley R."/>
            <person name="Lipzen A."/>
            <person name="Clum A."/>
            <person name="Drula E."/>
            <person name="Henrissat B."/>
            <person name="Kohler A."/>
            <person name="Grigoriev I.V."/>
            <person name="Martin F.M."/>
            <person name="Hacquard S."/>
        </authorList>
    </citation>
    <scope>NUCLEOTIDE SEQUENCE</scope>
    <source>
        <strain evidence="9">MPI-CAGE-CH-0243</strain>
    </source>
</reference>
<dbReference type="Gene3D" id="3.20.20.80">
    <property type="entry name" value="Glycosidases"/>
    <property type="match status" value="1"/>
</dbReference>
<organism evidence="9 10">
    <name type="scientific">Dendryphion nanum</name>
    <dbReference type="NCBI Taxonomy" id="256645"/>
    <lineage>
        <taxon>Eukaryota</taxon>
        <taxon>Fungi</taxon>
        <taxon>Dikarya</taxon>
        <taxon>Ascomycota</taxon>
        <taxon>Pezizomycotina</taxon>
        <taxon>Dothideomycetes</taxon>
        <taxon>Pleosporomycetidae</taxon>
        <taxon>Pleosporales</taxon>
        <taxon>Torulaceae</taxon>
        <taxon>Dendryphion</taxon>
    </lineage>
</organism>
<sequence>MSSTCHPVSLPDWDNLDVIHRNVLPPRSDFYLYANETDALTRDTSKAKCQLLSGTWQFSVSTSPFTGHIDFWRYNFDTTQWDDITVPGHWQCQNLGGPPHYTNIPYPFPVDPPHVPYEDNETGRYRTNFHVDAGFASDHQLRLRFEGVDSAFKVWINGVEVGYSQGARNPSEFDVTQYVRVDEENQLAVEVYSRCDGTYLEDQDQWWLSGIFRDVYLHAFPLIHPEDISVQTFFDAEYQDARLLVELKVNKAVRIKATLRDDIGAVVSQTSDMILPSNGHIEIFVKNPLRWTAETPNLYLLSLTSDFFSLALAIGFRQIETLQGILNVNGSPIKFRGVNRHEHHPEFGRTVPFDFLQKDLMMMKQAGINAIRTSHYPNDSRFYDLADRLGFWIIDEADLECHGFDRIGEPHPERFTSENPAWLEAYLDRARQLVYRDRNHASVIIWSLGNEAFFGENHRAMYSLIKNIDPTRLVHYEQDRKADVVDMVSVMYPNIPDVIAAAQENNWVKPYVLCEFAYAGGNGVACADEYFDIFYKYPRCMGGFIWEWSDHGLRTKTREGDFYYGYGGDFGDYPNDGVVLMNGICKSDRQPGPNLSVYQKAIETVKVIKFQNGIVSIINRYDFLTLDHVACHWSFVSDGGADSQRVEVTIPKGIKPHTEAQLKITGLPERFVSETYLQLSFSLKKDTSWAMAGHQVAWGELALSGYSNIISTALTAIPASPATIERIGHTKLQITSASRKSTWEIDLIKGALISWIRDGSELMAKPFVVDLWRALIEPDRRSHGIHWLQRRVNEVMYTSRKAEWSEVAGSVIVTIESRIGPPVQAWGINLTTRYTIQGESLEINVKGRPSGPNFPETLPRIGLSTAFTGVEKVKWWGRGPGESYIDKKLHQPFGMWERSIDDMWIEYDVPQESGNRTDVRWVEFLGASNEDRRLRASFGAQIGCSFNASHYEVKDIDESKHIYELSKRQKEETFIRLDWVHQGVGSALIETGTVEEKYKLVIKKEFEFSIVLD</sequence>
<dbReference type="InterPro" id="IPR013783">
    <property type="entry name" value="Ig-like_fold"/>
</dbReference>
<dbReference type="SUPFAM" id="SSF51445">
    <property type="entry name" value="(Trans)glycosidases"/>
    <property type="match status" value="1"/>
</dbReference>
<dbReference type="InterPro" id="IPR023232">
    <property type="entry name" value="Glyco_hydro_2_AS"/>
</dbReference>
<dbReference type="EMBL" id="JAGMWT010000004">
    <property type="protein sequence ID" value="KAH7130831.1"/>
    <property type="molecule type" value="Genomic_DNA"/>
</dbReference>
<dbReference type="Pfam" id="PF02836">
    <property type="entry name" value="Glyco_hydro_2_C"/>
    <property type="match status" value="1"/>
</dbReference>
<keyword evidence="4 7" id="KW-0378">Hydrolase</keyword>
<evidence type="ECO:0000256" key="4">
    <source>
        <dbReference type="ARBA" id="ARBA00022801"/>
    </source>
</evidence>
<dbReference type="InterPro" id="IPR006103">
    <property type="entry name" value="Glyco_hydro_2_cat"/>
</dbReference>
<dbReference type="PROSITE" id="PS00719">
    <property type="entry name" value="GLYCOSYL_HYDROL_F2_1"/>
    <property type="match status" value="1"/>
</dbReference>
<dbReference type="InterPro" id="IPR032312">
    <property type="entry name" value="LacZ_4"/>
</dbReference>
<dbReference type="InterPro" id="IPR014718">
    <property type="entry name" value="GH-type_carb-bd"/>
</dbReference>
<dbReference type="Gene3D" id="2.60.40.10">
    <property type="entry name" value="Immunoglobulins"/>
    <property type="match status" value="2"/>
</dbReference>
<dbReference type="PANTHER" id="PTHR46323">
    <property type="entry name" value="BETA-GALACTOSIDASE"/>
    <property type="match status" value="1"/>
</dbReference>
<dbReference type="SUPFAM" id="SSF49785">
    <property type="entry name" value="Galactose-binding domain-like"/>
    <property type="match status" value="1"/>
</dbReference>
<evidence type="ECO:0000256" key="3">
    <source>
        <dbReference type="ARBA" id="ARBA00012756"/>
    </source>
</evidence>
<dbReference type="Gene3D" id="2.70.98.10">
    <property type="match status" value="1"/>
</dbReference>
<evidence type="ECO:0000256" key="2">
    <source>
        <dbReference type="ARBA" id="ARBA00007401"/>
    </source>
</evidence>
<dbReference type="SUPFAM" id="SSF49303">
    <property type="entry name" value="beta-Galactosidase/glucuronidase domain"/>
    <property type="match status" value="2"/>
</dbReference>
<keyword evidence="10" id="KW-1185">Reference proteome</keyword>
<evidence type="ECO:0000313" key="10">
    <source>
        <dbReference type="Proteomes" id="UP000700596"/>
    </source>
</evidence>
<evidence type="ECO:0000259" key="8">
    <source>
        <dbReference type="SMART" id="SM01038"/>
    </source>
</evidence>
<dbReference type="InterPro" id="IPR006104">
    <property type="entry name" value="Glyco_hydro_2_N"/>
</dbReference>
<dbReference type="InterPro" id="IPR050347">
    <property type="entry name" value="Bact_Beta-galactosidase"/>
</dbReference>
<dbReference type="GO" id="GO:0009341">
    <property type="term" value="C:beta-galactosidase complex"/>
    <property type="evidence" value="ECO:0007669"/>
    <property type="project" value="InterPro"/>
</dbReference>
<dbReference type="GO" id="GO:0005990">
    <property type="term" value="P:lactose catabolic process"/>
    <property type="evidence" value="ECO:0007669"/>
    <property type="project" value="TreeGrafter"/>
</dbReference>
<evidence type="ECO:0000256" key="1">
    <source>
        <dbReference type="ARBA" id="ARBA00001412"/>
    </source>
</evidence>
<evidence type="ECO:0000313" key="9">
    <source>
        <dbReference type="EMBL" id="KAH7130831.1"/>
    </source>
</evidence>
<dbReference type="PROSITE" id="PS00608">
    <property type="entry name" value="GLYCOSYL_HYDROL_F2_2"/>
    <property type="match status" value="1"/>
</dbReference>